<feature type="domain" description="FAD/NAD(P)-binding" evidence="6">
    <location>
        <begin position="7"/>
        <end position="292"/>
    </location>
</feature>
<keyword evidence="2 5" id="KW-0274">FAD</keyword>
<dbReference type="GO" id="GO:0004324">
    <property type="term" value="F:ferredoxin-NADP+ reductase activity"/>
    <property type="evidence" value="ECO:0007669"/>
    <property type="project" value="UniProtKB-UniRule"/>
</dbReference>
<dbReference type="InterPro" id="IPR036188">
    <property type="entry name" value="FAD/NAD-bd_sf"/>
</dbReference>
<dbReference type="InterPro" id="IPR022890">
    <property type="entry name" value="Fd--NADP_Rdtase_type_2"/>
</dbReference>
<keyword evidence="1 5" id="KW-0285">Flavoprotein</keyword>
<organism evidence="7 8">
    <name type="scientific">Candidatus Malacoplasma girerdii</name>
    <dbReference type="NCBI Taxonomy" id="1318617"/>
    <lineage>
        <taxon>Bacteria</taxon>
        <taxon>Bacillati</taxon>
        <taxon>Mycoplasmatota</taxon>
        <taxon>Mycoplasmoidales</taxon>
        <taxon>Mycoplasmoidaceae</taxon>
        <taxon>Malacoplasma</taxon>
    </lineage>
</organism>
<dbReference type="InterPro" id="IPR050097">
    <property type="entry name" value="Ferredoxin-NADP_redctase_2"/>
</dbReference>
<sequence length="319" mass="35503">MITYKVNVLVIGAGPVGLYAAYLAKEKGLNVLLIEASKTIGGQPLVLYPVKDVHDYPGYTSISAIDLVENFVKQCQHLKVDILTEITLKSYIRNDEHTLKCLLSNGSIVITNNIVIATGNGLFLPNKLEIPGAEENPYIQYLVNSYQPYINKNIVILGGGDSAVDWANNIRTKANANVSIIHRREEFRANGVNVAKLYDNKVNVILNSDSIEIKNKKTLVIKNKTSERVSDINFDYLIVQYGQKVDLNLPSWMNEISLTTTKKIIVNQNNETNIKNIYAIGNIVGYINRPNMIIAGHGEAANAINDIVMKIRDYEALKK</sequence>
<evidence type="ECO:0000313" key="8">
    <source>
        <dbReference type="Proteomes" id="UP000030066"/>
    </source>
</evidence>
<proteinExistence type="inferred from homology"/>
<accession>A0A097SSE5</accession>
<protein>
    <recommendedName>
        <fullName evidence="5">Ferredoxin--NADP reductase</fullName>
        <shortName evidence="5">FNR</shortName>
        <shortName evidence="5">Fd-NADP(+) reductase</shortName>
        <ecNumber evidence="5">1.18.1.2</ecNumber>
    </recommendedName>
</protein>
<dbReference type="PRINTS" id="PR00469">
    <property type="entry name" value="PNDRDTASEII"/>
</dbReference>
<comment type="subunit">
    <text evidence="5">Homodimer.</text>
</comment>
<dbReference type="GO" id="GO:0050661">
    <property type="term" value="F:NADP binding"/>
    <property type="evidence" value="ECO:0007669"/>
    <property type="project" value="UniProtKB-UniRule"/>
</dbReference>
<dbReference type="EMBL" id="CP007711">
    <property type="protein sequence ID" value="AIV03505.1"/>
    <property type="molecule type" value="Genomic_DNA"/>
</dbReference>
<evidence type="ECO:0000259" key="6">
    <source>
        <dbReference type="Pfam" id="PF07992"/>
    </source>
</evidence>
<keyword evidence="3 5" id="KW-0521">NADP</keyword>
<feature type="binding site" evidence="5">
    <location>
        <position position="123"/>
    </location>
    <ligand>
        <name>FAD</name>
        <dbReference type="ChEBI" id="CHEBI:57692"/>
    </ligand>
</feature>
<evidence type="ECO:0000313" key="7">
    <source>
        <dbReference type="EMBL" id="AIV03505.1"/>
    </source>
</evidence>
<dbReference type="EC" id="1.18.1.2" evidence="5"/>
<dbReference type="HOGENOM" id="CLU_031864_5_5_14"/>
<dbReference type="KEGG" id="mgj:MGM1_1180"/>
<name>A0A097SSE5_9BACT</name>
<evidence type="ECO:0000256" key="5">
    <source>
        <dbReference type="HAMAP-Rule" id="MF_01685"/>
    </source>
</evidence>
<evidence type="ECO:0000256" key="4">
    <source>
        <dbReference type="ARBA" id="ARBA00023002"/>
    </source>
</evidence>
<keyword evidence="4 5" id="KW-0560">Oxidoreductase</keyword>
<feature type="binding site" evidence="5">
    <location>
        <position position="48"/>
    </location>
    <ligand>
        <name>FAD</name>
        <dbReference type="ChEBI" id="CHEBI:57692"/>
    </ligand>
</feature>
<feature type="binding site" evidence="5">
    <location>
        <position position="43"/>
    </location>
    <ligand>
        <name>FAD</name>
        <dbReference type="ChEBI" id="CHEBI:57692"/>
    </ligand>
</feature>
<dbReference type="InterPro" id="IPR023753">
    <property type="entry name" value="FAD/NAD-binding_dom"/>
</dbReference>
<keyword evidence="8" id="KW-1185">Reference proteome</keyword>
<feature type="binding site" evidence="5">
    <location>
        <position position="88"/>
    </location>
    <ligand>
        <name>FAD</name>
        <dbReference type="ChEBI" id="CHEBI:57692"/>
    </ligand>
</feature>
<comment type="catalytic activity">
    <reaction evidence="5">
        <text>2 reduced [2Fe-2S]-[ferredoxin] + NADP(+) + H(+) = 2 oxidized [2Fe-2S]-[ferredoxin] + NADPH</text>
        <dbReference type="Rhea" id="RHEA:20125"/>
        <dbReference type="Rhea" id="RHEA-COMP:10000"/>
        <dbReference type="Rhea" id="RHEA-COMP:10001"/>
        <dbReference type="ChEBI" id="CHEBI:15378"/>
        <dbReference type="ChEBI" id="CHEBI:33737"/>
        <dbReference type="ChEBI" id="CHEBI:33738"/>
        <dbReference type="ChEBI" id="CHEBI:57783"/>
        <dbReference type="ChEBI" id="CHEBI:58349"/>
        <dbReference type="EC" id="1.18.1.2"/>
    </reaction>
</comment>
<dbReference type="GO" id="GO:0050660">
    <property type="term" value="F:flavin adenine dinucleotide binding"/>
    <property type="evidence" value="ECO:0007669"/>
    <property type="project" value="UniProtKB-UniRule"/>
</dbReference>
<evidence type="ECO:0000256" key="1">
    <source>
        <dbReference type="ARBA" id="ARBA00022630"/>
    </source>
</evidence>
<evidence type="ECO:0000256" key="3">
    <source>
        <dbReference type="ARBA" id="ARBA00022857"/>
    </source>
</evidence>
<gene>
    <name evidence="7" type="primary">trxB2</name>
    <name evidence="7" type="ORF">MGM1_1180</name>
</gene>
<feature type="binding site" evidence="5">
    <location>
        <position position="35"/>
    </location>
    <ligand>
        <name>FAD</name>
        <dbReference type="ChEBI" id="CHEBI:57692"/>
    </ligand>
</feature>
<dbReference type="eggNOG" id="COG0492">
    <property type="taxonomic scope" value="Bacteria"/>
</dbReference>
<dbReference type="PRINTS" id="PR00368">
    <property type="entry name" value="FADPNR"/>
</dbReference>
<comment type="caution">
    <text evidence="5">Lacks conserved residue(s) required for the propagation of feature annotation.</text>
</comment>
<dbReference type="Proteomes" id="UP000030066">
    <property type="component" value="Chromosome"/>
</dbReference>
<dbReference type="SUPFAM" id="SSF51905">
    <property type="entry name" value="FAD/NAD(P)-binding domain"/>
    <property type="match status" value="1"/>
</dbReference>
<dbReference type="HAMAP" id="MF_01685">
    <property type="entry name" value="FENR2"/>
    <property type="match status" value="1"/>
</dbReference>
<reference evidence="7 8" key="1">
    <citation type="journal article" date="2014" name="PLoS ONE">
        <title>An emerging Mycoplasma associated with trichomoniasis, vaginal infection and disease.</title>
        <authorList>
            <consortium name="Vaginal Microbiome Consortium"/>
            <person name="Fettweis J.M."/>
            <person name="Serrano M.G."/>
            <person name="Huang B."/>
            <person name="Brooks J.P."/>
            <person name="Glascock A.L."/>
            <person name="Sheth N.U."/>
            <person name="Strauss J.F.III."/>
            <person name="Jefferson K.K."/>
            <person name="Buck G.A."/>
        </authorList>
    </citation>
    <scope>NUCLEOTIDE SEQUENCE [LARGE SCALE GENOMIC DNA]</scope>
    <source>
        <strain evidence="7 8">VCU_M1</strain>
    </source>
</reference>
<comment type="similarity">
    <text evidence="5">Belongs to the ferredoxin--NADP reductase type 2 family.</text>
</comment>
<evidence type="ECO:0000256" key="2">
    <source>
        <dbReference type="ARBA" id="ARBA00022827"/>
    </source>
</evidence>
<comment type="cofactor">
    <cofactor evidence="5">
        <name>FAD</name>
        <dbReference type="ChEBI" id="CHEBI:57692"/>
    </cofactor>
    <text evidence="5">Binds 1 FAD per subunit.</text>
</comment>
<dbReference type="Gene3D" id="3.50.50.60">
    <property type="entry name" value="FAD/NAD(P)-binding domain"/>
    <property type="match status" value="2"/>
</dbReference>
<dbReference type="AlphaFoldDB" id="A0A097SSE5"/>
<dbReference type="STRING" id="1318617.MGM1_1180"/>
<dbReference type="Pfam" id="PF07992">
    <property type="entry name" value="Pyr_redox_2"/>
    <property type="match status" value="1"/>
</dbReference>
<dbReference type="PANTHER" id="PTHR48105">
    <property type="entry name" value="THIOREDOXIN REDUCTASE 1-RELATED-RELATED"/>
    <property type="match status" value="1"/>
</dbReference>